<name>A0A385D002_9CAUD</name>
<proteinExistence type="predicted"/>
<accession>A0A385D002</accession>
<reference evidence="1 2" key="1">
    <citation type="submission" date="2018-07" db="EMBL/GenBank/DDBJ databases">
        <authorList>
            <person name="Adams K.V."/>
            <person name="Campbell R."/>
            <person name="Culler J."/>
            <person name="Daye C.N."/>
            <person name="Dobson D.A."/>
            <person name="Freeman A.L."/>
            <person name="Harvey T."/>
            <person name="Pardue E.J."/>
            <person name="Wilson D.N."/>
            <person name="Patwardhan S."/>
            <person name="Newman R.H."/>
            <person name="Coomans R.J."/>
            <person name="Garlena R.A."/>
            <person name="Russell D.A."/>
            <person name="Pope W.H."/>
            <person name="Jacobs-Sera D."/>
            <person name="Hatfull G.F."/>
        </authorList>
    </citation>
    <scope>NUCLEOTIDE SEQUENCE [LARGE SCALE GENOMIC DNA]</scope>
</reference>
<dbReference type="Proteomes" id="UP000262319">
    <property type="component" value="Segment"/>
</dbReference>
<evidence type="ECO:0000313" key="1">
    <source>
        <dbReference type="EMBL" id="AXQ51403.1"/>
    </source>
</evidence>
<sequence>MIAAIAGLLRGGADFCDAVEQAWTERRKGFAERETGDFLDVEDLDLVRSSEPQSPVPPGYPKWVRDAIDASFEMIADAAPSPAGPHASTLNQVNDSELLLEAAAWIESLATVPYPRQLIADLRDRAAQFEAAEAEPEFSIGHEELAARITESRRASHRSGYSGTATDEHLASDLLADYHISRKK</sequence>
<evidence type="ECO:0000313" key="2">
    <source>
        <dbReference type="Proteomes" id="UP000262319"/>
    </source>
</evidence>
<dbReference type="RefSeq" id="YP_010051974.1">
    <property type="nucleotide sequence ID" value="NC_054450.1"/>
</dbReference>
<protein>
    <submittedName>
        <fullName evidence="1">Uncharacterized protein</fullName>
    </submittedName>
</protein>
<keyword evidence="2" id="KW-1185">Reference proteome</keyword>
<dbReference type="KEGG" id="vg:64367785"/>
<organism evidence="1 2">
    <name type="scientific">Mycobacterium phage Aggie</name>
    <dbReference type="NCBI Taxonomy" id="2301547"/>
    <lineage>
        <taxon>Viruses</taxon>
        <taxon>Duplodnaviria</taxon>
        <taxon>Heunggongvirae</taxon>
        <taxon>Uroviricota</taxon>
        <taxon>Caudoviricetes</taxon>
        <taxon>Nclasvirinae</taxon>
        <taxon>Charlievirus</taxon>
        <taxon>Charlievirus Aggie</taxon>
    </lineage>
</organism>
<dbReference type="EMBL" id="MH697576">
    <property type="protein sequence ID" value="AXQ51403.1"/>
    <property type="molecule type" value="Genomic_DNA"/>
</dbReference>
<gene>
    <name evidence="1" type="primary">38</name>
    <name evidence="1" type="ORF">SEA_AGGIE_38</name>
</gene>
<dbReference type="GeneID" id="64367785"/>